<dbReference type="AlphaFoldDB" id="A0A2S7F7J7"/>
<dbReference type="InterPro" id="IPR007351">
    <property type="entry name" value="YjbR"/>
</dbReference>
<sequence>MKYEWLNEYCLSKDGALKDYKTEWEATRYLIGDKMFAMEGEDKNKKEIITLKCEPSFGLFLREEYQHVVPGYYMNKIHWNSVYLDGDVPDNILKQMINMSYELVFKSLSKKVQKEIAGGNKNG</sequence>
<protein>
    <submittedName>
        <fullName evidence="1">DNA-binding protein</fullName>
    </submittedName>
</protein>
<evidence type="ECO:0000313" key="2">
    <source>
        <dbReference type="Proteomes" id="UP000238081"/>
    </source>
</evidence>
<gene>
    <name evidence="1" type="ORF">AWN73_04595</name>
</gene>
<dbReference type="Proteomes" id="UP000238081">
    <property type="component" value="Unassembled WGS sequence"/>
</dbReference>
<dbReference type="InterPro" id="IPR058532">
    <property type="entry name" value="YjbR/MT2646/Rv2570-like"/>
</dbReference>
<comment type="caution">
    <text evidence="1">The sequence shown here is derived from an EMBL/GenBank/DDBJ whole genome shotgun (WGS) entry which is preliminary data.</text>
</comment>
<dbReference type="InterPro" id="IPR038056">
    <property type="entry name" value="YjbR-like_sf"/>
</dbReference>
<keyword evidence="1" id="KW-0238">DNA-binding</keyword>
<dbReference type="GO" id="GO:0003677">
    <property type="term" value="F:DNA binding"/>
    <property type="evidence" value="ECO:0007669"/>
    <property type="project" value="UniProtKB-KW"/>
</dbReference>
<accession>A0A2S7F7J7</accession>
<reference evidence="1 2" key="1">
    <citation type="submission" date="2016-01" db="EMBL/GenBank/DDBJ databases">
        <title>Characterization of the Clostridium difficile lineages that are prevalent in Hong Kong and China.</title>
        <authorList>
            <person name="Kwok J.S.-L."/>
            <person name="Lam W.-Y."/>
            <person name="Ip M."/>
            <person name="Chan T.-F."/>
            <person name="Hawkey P.M."/>
            <person name="Tsui S.K.-W."/>
        </authorList>
    </citation>
    <scope>NUCLEOTIDE SEQUENCE [LARGE SCALE GENOMIC DNA]</scope>
    <source>
        <strain evidence="1 2">300064</strain>
    </source>
</reference>
<dbReference type="PANTHER" id="PTHR35145">
    <property type="entry name" value="CYTOPLASMIC PROTEIN-RELATED"/>
    <property type="match status" value="1"/>
</dbReference>
<dbReference type="SUPFAM" id="SSF142906">
    <property type="entry name" value="YjbR-like"/>
    <property type="match status" value="1"/>
</dbReference>
<dbReference type="Pfam" id="PF04237">
    <property type="entry name" value="YjbR"/>
    <property type="match status" value="1"/>
</dbReference>
<proteinExistence type="predicted"/>
<dbReference type="EMBL" id="LRDH01000129">
    <property type="protein sequence ID" value="PPV13041.1"/>
    <property type="molecule type" value="Genomic_DNA"/>
</dbReference>
<dbReference type="Gene3D" id="3.90.1150.30">
    <property type="match status" value="1"/>
</dbReference>
<dbReference type="PANTHER" id="PTHR35145:SF1">
    <property type="entry name" value="CYTOPLASMIC PROTEIN"/>
    <property type="match status" value="1"/>
</dbReference>
<organism evidence="1 2">
    <name type="scientific">Clostridium butyricum</name>
    <dbReference type="NCBI Taxonomy" id="1492"/>
    <lineage>
        <taxon>Bacteria</taxon>
        <taxon>Bacillati</taxon>
        <taxon>Bacillota</taxon>
        <taxon>Clostridia</taxon>
        <taxon>Eubacteriales</taxon>
        <taxon>Clostridiaceae</taxon>
        <taxon>Clostridium</taxon>
    </lineage>
</organism>
<evidence type="ECO:0000313" key="1">
    <source>
        <dbReference type="EMBL" id="PPV13041.1"/>
    </source>
</evidence>
<dbReference type="RefSeq" id="WP_043662518.1">
    <property type="nucleotide sequence ID" value="NZ_JSEG01000004.1"/>
</dbReference>
<name>A0A2S7F7J7_CLOBU</name>